<evidence type="ECO:0000313" key="2">
    <source>
        <dbReference type="EMBL" id="KAF8902574.1"/>
    </source>
</evidence>
<feature type="compositionally biased region" description="Low complexity" evidence="1">
    <location>
        <begin position="146"/>
        <end position="159"/>
    </location>
</feature>
<evidence type="ECO:0000256" key="1">
    <source>
        <dbReference type="SAM" id="MobiDB-lite"/>
    </source>
</evidence>
<feature type="compositionally biased region" description="Polar residues" evidence="1">
    <location>
        <begin position="27"/>
        <end position="46"/>
    </location>
</feature>
<gene>
    <name evidence="2" type="ORF">CPB84DRAFT_847606</name>
</gene>
<feature type="compositionally biased region" description="Polar residues" evidence="1">
    <location>
        <begin position="86"/>
        <end position="96"/>
    </location>
</feature>
<keyword evidence="3" id="KW-1185">Reference proteome</keyword>
<feature type="compositionally biased region" description="Polar residues" evidence="1">
    <location>
        <begin position="165"/>
        <end position="176"/>
    </location>
</feature>
<name>A0A9P5NS04_GYMJU</name>
<sequence>MYPSANGAAGGSNEETMVPGFDFMNPGGNTQYQPNGLPIAQQQQQHAGLMDTSASSSRPSIIAGSSLPAGIFPQDRLQRTEEGKNELQSALTSARHTSAARHADKEKSKEQDQQDRQLEKEKGQKHSKKSHVHPSVGIRVRPGKDSSSTSSRPRQNSVSGPAAGQHTSLMATTVQQRPLAESILTFQQQQKQKLNSQGMSTSGNQNQRSRSSSVSHLQASQAEQQPTPMEYSLPFGSLTPSISDVMDLQSMHGKSFTIPDSATRQAQQQQQLGPEQSPFTSRPFEQARSMYDRTQQQSYDPSVAIPSSVTHSDGMNYGNTVSSPFSPPGGPPSSTGSPFTSASSGHPPTPTFTAHHPTPPVFGPQASAAPPTSSPTTYFLPPNFGGSYTRSPPSELSGHHRDVSLADMGIDQTMVSTPVYDKSQQQQQVTMYDMKPPVGTQPQHHHMLQQQHMQRQSIGPPYEDQDMSGQLSMAIPPHPSWPSGHQQQPPTPRANQNYWDMGTEFRFHS</sequence>
<feature type="compositionally biased region" description="Low complexity" evidence="1">
    <location>
        <begin position="332"/>
        <end position="356"/>
    </location>
</feature>
<feature type="compositionally biased region" description="Basic and acidic residues" evidence="1">
    <location>
        <begin position="101"/>
        <end position="124"/>
    </location>
</feature>
<accession>A0A9P5NS04</accession>
<feature type="compositionally biased region" description="Low complexity" evidence="1">
    <location>
        <begin position="200"/>
        <end position="221"/>
    </location>
</feature>
<feature type="region of interest" description="Disordered" evidence="1">
    <location>
        <begin position="1"/>
        <end position="400"/>
    </location>
</feature>
<feature type="region of interest" description="Disordered" evidence="1">
    <location>
        <begin position="456"/>
        <end position="502"/>
    </location>
</feature>
<feature type="compositionally biased region" description="Polar residues" evidence="1">
    <location>
        <begin position="292"/>
        <end position="321"/>
    </location>
</feature>
<evidence type="ECO:0000313" key="3">
    <source>
        <dbReference type="Proteomes" id="UP000724874"/>
    </source>
</evidence>
<dbReference type="EMBL" id="JADNYJ010000035">
    <property type="protein sequence ID" value="KAF8902574.1"/>
    <property type="molecule type" value="Genomic_DNA"/>
</dbReference>
<organism evidence="2 3">
    <name type="scientific">Gymnopilus junonius</name>
    <name type="common">Spectacular rustgill mushroom</name>
    <name type="synonym">Gymnopilus spectabilis subsp. junonius</name>
    <dbReference type="NCBI Taxonomy" id="109634"/>
    <lineage>
        <taxon>Eukaryota</taxon>
        <taxon>Fungi</taxon>
        <taxon>Dikarya</taxon>
        <taxon>Basidiomycota</taxon>
        <taxon>Agaricomycotina</taxon>
        <taxon>Agaricomycetes</taxon>
        <taxon>Agaricomycetidae</taxon>
        <taxon>Agaricales</taxon>
        <taxon>Agaricineae</taxon>
        <taxon>Hymenogastraceae</taxon>
        <taxon>Gymnopilus</taxon>
    </lineage>
</organism>
<feature type="compositionally biased region" description="Polar residues" evidence="1">
    <location>
        <begin position="483"/>
        <end position="498"/>
    </location>
</feature>
<feature type="compositionally biased region" description="Basic and acidic residues" evidence="1">
    <location>
        <begin position="76"/>
        <end position="85"/>
    </location>
</feature>
<feature type="compositionally biased region" description="Low complexity" evidence="1">
    <location>
        <begin position="53"/>
        <end position="66"/>
    </location>
</feature>
<feature type="compositionally biased region" description="Low complexity" evidence="1">
    <location>
        <begin position="366"/>
        <end position="377"/>
    </location>
</feature>
<dbReference type="AlphaFoldDB" id="A0A9P5NS04"/>
<reference evidence="2" key="1">
    <citation type="submission" date="2020-11" db="EMBL/GenBank/DDBJ databases">
        <authorList>
            <consortium name="DOE Joint Genome Institute"/>
            <person name="Ahrendt S."/>
            <person name="Riley R."/>
            <person name="Andreopoulos W."/>
            <person name="LaButti K."/>
            <person name="Pangilinan J."/>
            <person name="Ruiz-duenas F.J."/>
            <person name="Barrasa J.M."/>
            <person name="Sanchez-Garcia M."/>
            <person name="Camarero S."/>
            <person name="Miyauchi S."/>
            <person name="Serrano A."/>
            <person name="Linde D."/>
            <person name="Babiker R."/>
            <person name="Drula E."/>
            <person name="Ayuso-Fernandez I."/>
            <person name="Pacheco R."/>
            <person name="Padilla G."/>
            <person name="Ferreira P."/>
            <person name="Barriuso J."/>
            <person name="Kellner H."/>
            <person name="Castanera R."/>
            <person name="Alfaro M."/>
            <person name="Ramirez L."/>
            <person name="Pisabarro A.G."/>
            <person name="Kuo A."/>
            <person name="Tritt A."/>
            <person name="Lipzen A."/>
            <person name="He G."/>
            <person name="Yan M."/>
            <person name="Ng V."/>
            <person name="Cullen D."/>
            <person name="Martin F."/>
            <person name="Rosso M.-N."/>
            <person name="Henrissat B."/>
            <person name="Hibbett D."/>
            <person name="Martinez A.T."/>
            <person name="Grigoriev I.V."/>
        </authorList>
    </citation>
    <scope>NUCLEOTIDE SEQUENCE</scope>
    <source>
        <strain evidence="2">AH 44721</strain>
    </source>
</reference>
<dbReference type="Proteomes" id="UP000724874">
    <property type="component" value="Unassembled WGS sequence"/>
</dbReference>
<comment type="caution">
    <text evidence="2">The sequence shown here is derived from an EMBL/GenBank/DDBJ whole genome shotgun (WGS) entry which is preliminary data.</text>
</comment>
<protein>
    <submittedName>
        <fullName evidence="2">Uncharacterized protein</fullName>
    </submittedName>
</protein>
<proteinExistence type="predicted"/>